<keyword evidence="2" id="KW-1185">Reference proteome</keyword>
<evidence type="ECO:0000313" key="1">
    <source>
        <dbReference type="EMBL" id="MBA0853677.1"/>
    </source>
</evidence>
<evidence type="ECO:0000313" key="2">
    <source>
        <dbReference type="Proteomes" id="UP000593576"/>
    </source>
</evidence>
<organism evidence="1 2">
    <name type="scientific">Gossypium schwendimanii</name>
    <name type="common">Cotton</name>
    <dbReference type="NCBI Taxonomy" id="34291"/>
    <lineage>
        <taxon>Eukaryota</taxon>
        <taxon>Viridiplantae</taxon>
        <taxon>Streptophyta</taxon>
        <taxon>Embryophyta</taxon>
        <taxon>Tracheophyta</taxon>
        <taxon>Spermatophyta</taxon>
        <taxon>Magnoliopsida</taxon>
        <taxon>eudicotyledons</taxon>
        <taxon>Gunneridae</taxon>
        <taxon>Pentapetalae</taxon>
        <taxon>rosids</taxon>
        <taxon>malvids</taxon>
        <taxon>Malvales</taxon>
        <taxon>Malvaceae</taxon>
        <taxon>Malvoideae</taxon>
        <taxon>Gossypium</taxon>
    </lineage>
</organism>
<feature type="non-terminal residue" evidence="1">
    <location>
        <position position="19"/>
    </location>
</feature>
<sequence length="19" mass="2171">MTRQTAETFGLISQDTKFP</sequence>
<name>A0A7J9L4R3_GOSSC</name>
<gene>
    <name evidence="1" type="ORF">Goshw_020734</name>
</gene>
<accession>A0A7J9L4R3</accession>
<dbReference type="EMBL" id="JABFAF010000004">
    <property type="protein sequence ID" value="MBA0853677.1"/>
    <property type="molecule type" value="Genomic_DNA"/>
</dbReference>
<reference evidence="1 2" key="1">
    <citation type="journal article" date="2019" name="Genome Biol. Evol.">
        <title>Insights into the evolution of the New World diploid cottons (Gossypium, subgenus Houzingenia) based on genome sequencing.</title>
        <authorList>
            <person name="Grover C.E."/>
            <person name="Arick M.A. 2nd"/>
            <person name="Thrash A."/>
            <person name="Conover J.L."/>
            <person name="Sanders W.S."/>
            <person name="Peterson D.G."/>
            <person name="Frelichowski J.E."/>
            <person name="Scheffler J.A."/>
            <person name="Scheffler B.E."/>
            <person name="Wendel J.F."/>
        </authorList>
    </citation>
    <scope>NUCLEOTIDE SEQUENCE [LARGE SCALE GENOMIC DNA]</scope>
    <source>
        <strain evidence="1">1</strain>
        <tissue evidence="1">Leaf</tissue>
    </source>
</reference>
<dbReference type="AlphaFoldDB" id="A0A7J9L4R3"/>
<proteinExistence type="predicted"/>
<comment type="caution">
    <text evidence="1">The sequence shown here is derived from an EMBL/GenBank/DDBJ whole genome shotgun (WGS) entry which is preliminary data.</text>
</comment>
<protein>
    <submittedName>
        <fullName evidence="1">Uncharacterized protein</fullName>
    </submittedName>
</protein>
<dbReference type="Proteomes" id="UP000593576">
    <property type="component" value="Unassembled WGS sequence"/>
</dbReference>